<dbReference type="PANTHER" id="PTHR14421">
    <property type="entry name" value="SPERMATOGENESIS-ASSOCIATED PROTEIN 1"/>
    <property type="match status" value="1"/>
</dbReference>
<dbReference type="InterPro" id="IPR039062">
    <property type="entry name" value="SPAT1"/>
</dbReference>
<feature type="coiled-coil region" evidence="1">
    <location>
        <begin position="143"/>
        <end position="177"/>
    </location>
</feature>
<sequence>MTDRKDSGSDWRVPIPSKDSATLKMSTNLQKISLLSALNEVLKERRSLEHRRNSLLQSAVLRQHLLEETKDQYDSGWQEKINEALEIGDNCEKQCAMLRDRRDQLHKELIVTIDRTTSHRILHNIPSLRANYKIQACQLQRDIADLKRRVNNAKFRLDAEKKIANSLSNTVKDLRMEASTKKFSSMSIRPRTLAILSHQSHCKSTRENSRLRNAARFTTFVNSWKH</sequence>
<gene>
    <name evidence="4" type="ORF">RUM43_002077</name>
    <name evidence="3" type="ORF">RUM44_010506</name>
</gene>
<dbReference type="Proteomes" id="UP001372834">
    <property type="component" value="Unassembled WGS sequence"/>
</dbReference>
<keyword evidence="5" id="KW-1185">Reference proteome</keyword>
<evidence type="ECO:0000313" key="6">
    <source>
        <dbReference type="Proteomes" id="UP001372834"/>
    </source>
</evidence>
<dbReference type="EMBL" id="JAWJWE010000036">
    <property type="protein sequence ID" value="KAK6628265.1"/>
    <property type="molecule type" value="Genomic_DNA"/>
</dbReference>
<dbReference type="InterPro" id="IPR031478">
    <property type="entry name" value="SPATA1_C"/>
</dbReference>
<dbReference type="PANTHER" id="PTHR14421:SF3">
    <property type="entry name" value="SPERMATOGENESIS-ASSOCIATED PROTEIN 1"/>
    <property type="match status" value="1"/>
</dbReference>
<dbReference type="AlphaFoldDB" id="A0AAN8S2G1"/>
<evidence type="ECO:0000259" key="2">
    <source>
        <dbReference type="Pfam" id="PF15743"/>
    </source>
</evidence>
<accession>A0AAN8S2G1</accession>
<evidence type="ECO:0000256" key="1">
    <source>
        <dbReference type="SAM" id="Coils"/>
    </source>
</evidence>
<dbReference type="Proteomes" id="UP001359485">
    <property type="component" value="Unassembled WGS sequence"/>
</dbReference>
<reference evidence="4 6" key="1">
    <citation type="submission" date="2023-10" db="EMBL/GenBank/DDBJ databases">
        <title>Genomes of two closely related lineages of the louse Polyplax serrata with different host specificities.</title>
        <authorList>
            <person name="Martinu J."/>
            <person name="Tarabai H."/>
            <person name="Stefka J."/>
            <person name="Hypsa V."/>
        </authorList>
    </citation>
    <scope>NUCLEOTIDE SEQUENCE [LARGE SCALE GENOMIC DNA]</scope>
    <source>
        <strain evidence="3">98ZLc_SE</strain>
        <strain evidence="4">HR10_N</strain>
    </source>
</reference>
<dbReference type="Pfam" id="PF15743">
    <property type="entry name" value="SPATA1_C"/>
    <property type="match status" value="1"/>
</dbReference>
<evidence type="ECO:0000313" key="3">
    <source>
        <dbReference type="EMBL" id="KAK6628024.1"/>
    </source>
</evidence>
<keyword evidence="1" id="KW-0175">Coiled coil</keyword>
<organism evidence="4 6">
    <name type="scientific">Polyplax serrata</name>
    <name type="common">Common mouse louse</name>
    <dbReference type="NCBI Taxonomy" id="468196"/>
    <lineage>
        <taxon>Eukaryota</taxon>
        <taxon>Metazoa</taxon>
        <taxon>Ecdysozoa</taxon>
        <taxon>Arthropoda</taxon>
        <taxon>Hexapoda</taxon>
        <taxon>Insecta</taxon>
        <taxon>Pterygota</taxon>
        <taxon>Neoptera</taxon>
        <taxon>Paraneoptera</taxon>
        <taxon>Psocodea</taxon>
        <taxon>Troctomorpha</taxon>
        <taxon>Phthiraptera</taxon>
        <taxon>Anoplura</taxon>
        <taxon>Polyplacidae</taxon>
        <taxon>Polyplax</taxon>
    </lineage>
</organism>
<feature type="domain" description="Spermatogenesis-associated protein 1 C-terminal" evidence="2">
    <location>
        <begin position="38"/>
        <end position="182"/>
    </location>
</feature>
<comment type="caution">
    <text evidence="4">The sequence shown here is derived from an EMBL/GenBank/DDBJ whole genome shotgun (WGS) entry which is preliminary data.</text>
</comment>
<evidence type="ECO:0000313" key="5">
    <source>
        <dbReference type="Proteomes" id="UP001359485"/>
    </source>
</evidence>
<dbReference type="EMBL" id="JAWJWF010000045">
    <property type="protein sequence ID" value="KAK6628024.1"/>
    <property type="molecule type" value="Genomic_DNA"/>
</dbReference>
<proteinExistence type="predicted"/>
<name>A0AAN8S2G1_POLSC</name>
<protein>
    <recommendedName>
        <fullName evidence="2">Spermatogenesis-associated protein 1 C-terminal domain-containing protein</fullName>
    </recommendedName>
</protein>
<evidence type="ECO:0000313" key="4">
    <source>
        <dbReference type="EMBL" id="KAK6628265.1"/>
    </source>
</evidence>